<dbReference type="Pfam" id="PF13649">
    <property type="entry name" value="Methyltransf_25"/>
    <property type="match status" value="1"/>
</dbReference>
<dbReference type="InterPro" id="IPR041698">
    <property type="entry name" value="Methyltransf_25"/>
</dbReference>
<dbReference type="Gene3D" id="3.40.50.150">
    <property type="entry name" value="Vaccinia Virus protein VP39"/>
    <property type="match status" value="1"/>
</dbReference>
<evidence type="ECO:0000313" key="3">
    <source>
        <dbReference type="EMBL" id="PFG41101.1"/>
    </source>
</evidence>
<dbReference type="EMBL" id="PDJI01000004">
    <property type="protein sequence ID" value="PFG41101.1"/>
    <property type="molecule type" value="Genomic_DNA"/>
</dbReference>
<evidence type="ECO:0000256" key="1">
    <source>
        <dbReference type="SAM" id="MobiDB-lite"/>
    </source>
</evidence>
<keyword evidence="4" id="KW-1185">Reference proteome</keyword>
<reference evidence="3 4" key="1">
    <citation type="submission" date="2017-10" db="EMBL/GenBank/DDBJ databases">
        <title>Sequencing the genomes of 1000 actinobacteria strains.</title>
        <authorList>
            <person name="Klenk H.-P."/>
        </authorList>
    </citation>
    <scope>NUCLEOTIDE SEQUENCE [LARGE SCALE GENOMIC DNA]</scope>
    <source>
        <strain evidence="3 4">DSM 21838</strain>
    </source>
</reference>
<proteinExistence type="predicted"/>
<sequence>MDDGTRWDERYRDAPDPVPRPPDGLTGLVHLLPEEGRALDVACGLGAVTLWAAGRGLAVDALDVSAVAIRRLTARADALGLTGVHGRVADLAAGLPEHLSGPYDLVVCQRFRDPALHRSLPGLLAPDGVLVLTVLSDVGATAPSRFAAEAGELSRLARASGCEVLRDVERHGEATVVLRRPGPRSGSACGAVREDGRDGRKPAREGP</sequence>
<organism evidence="3 4">
    <name type="scientific">Georgenia soli</name>
    <dbReference type="NCBI Taxonomy" id="638953"/>
    <lineage>
        <taxon>Bacteria</taxon>
        <taxon>Bacillati</taxon>
        <taxon>Actinomycetota</taxon>
        <taxon>Actinomycetes</taxon>
        <taxon>Micrococcales</taxon>
        <taxon>Bogoriellaceae</taxon>
        <taxon>Georgenia</taxon>
    </lineage>
</organism>
<dbReference type="Proteomes" id="UP000222106">
    <property type="component" value="Unassembled WGS sequence"/>
</dbReference>
<feature type="domain" description="Methyltransferase" evidence="2">
    <location>
        <begin position="39"/>
        <end position="111"/>
    </location>
</feature>
<feature type="compositionally biased region" description="Basic and acidic residues" evidence="1">
    <location>
        <begin position="1"/>
        <end position="15"/>
    </location>
</feature>
<dbReference type="AlphaFoldDB" id="A0A2A9ERE5"/>
<dbReference type="InterPro" id="IPR029063">
    <property type="entry name" value="SAM-dependent_MTases_sf"/>
</dbReference>
<keyword evidence="3" id="KW-0808">Transferase</keyword>
<dbReference type="OrthoDB" id="9786503at2"/>
<comment type="caution">
    <text evidence="3">The sequence shown here is derived from an EMBL/GenBank/DDBJ whole genome shotgun (WGS) entry which is preliminary data.</text>
</comment>
<evidence type="ECO:0000259" key="2">
    <source>
        <dbReference type="Pfam" id="PF13649"/>
    </source>
</evidence>
<feature type="compositionally biased region" description="Basic and acidic residues" evidence="1">
    <location>
        <begin position="192"/>
        <end position="207"/>
    </location>
</feature>
<dbReference type="SUPFAM" id="SSF53335">
    <property type="entry name" value="S-adenosyl-L-methionine-dependent methyltransferases"/>
    <property type="match status" value="1"/>
</dbReference>
<evidence type="ECO:0000313" key="4">
    <source>
        <dbReference type="Proteomes" id="UP000222106"/>
    </source>
</evidence>
<dbReference type="GO" id="GO:0032259">
    <property type="term" value="P:methylation"/>
    <property type="evidence" value="ECO:0007669"/>
    <property type="project" value="UniProtKB-KW"/>
</dbReference>
<gene>
    <name evidence="3" type="ORF">ATJ97_3649</name>
</gene>
<dbReference type="CDD" id="cd02440">
    <property type="entry name" value="AdoMet_MTases"/>
    <property type="match status" value="1"/>
</dbReference>
<protein>
    <submittedName>
        <fullName evidence="3">Methyltransferase family protein</fullName>
    </submittedName>
</protein>
<dbReference type="GO" id="GO:0008168">
    <property type="term" value="F:methyltransferase activity"/>
    <property type="evidence" value="ECO:0007669"/>
    <property type="project" value="UniProtKB-KW"/>
</dbReference>
<keyword evidence="3" id="KW-0489">Methyltransferase</keyword>
<accession>A0A2A9ERE5</accession>
<dbReference type="RefSeq" id="WP_098484914.1">
    <property type="nucleotide sequence ID" value="NZ_PDJI01000004.1"/>
</dbReference>
<feature type="region of interest" description="Disordered" evidence="1">
    <location>
        <begin position="179"/>
        <end position="207"/>
    </location>
</feature>
<name>A0A2A9ERE5_9MICO</name>
<feature type="region of interest" description="Disordered" evidence="1">
    <location>
        <begin position="1"/>
        <end position="22"/>
    </location>
</feature>